<comment type="caution">
    <text evidence="2">The sequence shown here is derived from an EMBL/GenBank/DDBJ whole genome shotgun (WGS) entry which is preliminary data.</text>
</comment>
<reference evidence="2 3" key="1">
    <citation type="submission" date="2019-03" db="EMBL/GenBank/DDBJ databases">
        <title>Genomic Encyclopedia of Type Strains, Phase IV (KMG-IV): sequencing the most valuable type-strain genomes for metagenomic binning, comparative biology and taxonomic classification.</title>
        <authorList>
            <person name="Goeker M."/>
        </authorList>
    </citation>
    <scope>NUCLEOTIDE SEQUENCE [LARGE SCALE GENOMIC DNA]</scope>
    <source>
        <strain evidence="2 3">DSM 45707</strain>
    </source>
</reference>
<dbReference type="PANTHER" id="PTHR12558:SF13">
    <property type="entry name" value="CELL DIVISION CYCLE PROTEIN 27 HOMOLOG"/>
    <property type="match status" value="1"/>
</dbReference>
<accession>A0A4R3LA19</accession>
<protein>
    <submittedName>
        <fullName evidence="2">Tetratricopeptide repeat protein</fullName>
    </submittedName>
</protein>
<gene>
    <name evidence="2" type="ORF">EDD58_103510</name>
</gene>
<keyword evidence="1" id="KW-0802">TPR repeat</keyword>
<dbReference type="Gene3D" id="1.25.40.10">
    <property type="entry name" value="Tetratricopeptide repeat domain"/>
    <property type="match status" value="1"/>
</dbReference>
<evidence type="ECO:0000313" key="3">
    <source>
        <dbReference type="Proteomes" id="UP000294937"/>
    </source>
</evidence>
<dbReference type="Pfam" id="PF13432">
    <property type="entry name" value="TPR_16"/>
    <property type="match status" value="2"/>
</dbReference>
<dbReference type="InterPro" id="IPR011990">
    <property type="entry name" value="TPR-like_helical_dom_sf"/>
</dbReference>
<dbReference type="EMBL" id="SMAG01000003">
    <property type="protein sequence ID" value="TCS95084.1"/>
    <property type="molecule type" value="Genomic_DNA"/>
</dbReference>
<evidence type="ECO:0000313" key="2">
    <source>
        <dbReference type="EMBL" id="TCS95084.1"/>
    </source>
</evidence>
<dbReference type="PANTHER" id="PTHR12558">
    <property type="entry name" value="CELL DIVISION CYCLE 16,23,27"/>
    <property type="match status" value="1"/>
</dbReference>
<dbReference type="InterPro" id="IPR019734">
    <property type="entry name" value="TPR_rpt"/>
</dbReference>
<keyword evidence="3" id="KW-1185">Reference proteome</keyword>
<dbReference type="SUPFAM" id="SSF48452">
    <property type="entry name" value="TPR-like"/>
    <property type="match status" value="2"/>
</dbReference>
<organism evidence="2 3">
    <name type="scientific">Hazenella coriacea</name>
    <dbReference type="NCBI Taxonomy" id="1179467"/>
    <lineage>
        <taxon>Bacteria</taxon>
        <taxon>Bacillati</taxon>
        <taxon>Bacillota</taxon>
        <taxon>Bacilli</taxon>
        <taxon>Bacillales</taxon>
        <taxon>Thermoactinomycetaceae</taxon>
        <taxon>Hazenella</taxon>
    </lineage>
</organism>
<evidence type="ECO:0000256" key="1">
    <source>
        <dbReference type="PROSITE-ProRule" id="PRU00339"/>
    </source>
</evidence>
<name>A0A4R3LA19_9BACL</name>
<dbReference type="SMART" id="SM00028">
    <property type="entry name" value="TPR"/>
    <property type="match status" value="4"/>
</dbReference>
<dbReference type="Proteomes" id="UP000294937">
    <property type="component" value="Unassembled WGS sequence"/>
</dbReference>
<proteinExistence type="predicted"/>
<dbReference type="RefSeq" id="WP_165875894.1">
    <property type="nucleotide sequence ID" value="NZ_SMAG01000003.1"/>
</dbReference>
<dbReference type="AlphaFoldDB" id="A0A4R3LA19"/>
<dbReference type="PROSITE" id="PS50005">
    <property type="entry name" value="TPR"/>
    <property type="match status" value="1"/>
</dbReference>
<feature type="repeat" description="TPR" evidence="1">
    <location>
        <begin position="179"/>
        <end position="212"/>
    </location>
</feature>
<sequence length="239" mass="27793">MAGSMIETHTIVQVEGKRVPTKSYRRSRAKLERLIKKNPQIEHYLVLAHIEATRQHWDRAQMAIEAALKLDPMHEEAQLLMAQILEGQNDLQAAHSLYQSILKNHPHFSKAYREYGRYMMVHTDCLSMAQNFLLHSLELNPKDALAHTFLAEVYHMKGRTAQALLHIKIAGRYHEGQAVQYHLQTAKLFVELGQYDEAAKQLKSALRLDPGNKWIRSQFRQVLKATNVSRFSLWRRWGF</sequence>